<evidence type="ECO:0000256" key="10">
    <source>
        <dbReference type="RuleBase" id="RU000578"/>
    </source>
</evidence>
<evidence type="ECO:0000256" key="2">
    <source>
        <dbReference type="ARBA" id="ARBA00008016"/>
    </source>
</evidence>
<evidence type="ECO:0000313" key="13">
    <source>
        <dbReference type="Proteomes" id="UP000242818"/>
    </source>
</evidence>
<evidence type="ECO:0000256" key="8">
    <source>
        <dbReference type="ARBA" id="ARBA00023125"/>
    </source>
</evidence>
<keyword evidence="4 9" id="KW-0963">Cytoplasm</keyword>
<accession>A0A1C4FDJ4</accession>
<keyword evidence="9 10" id="KW-0227">DNA damage</keyword>
<keyword evidence="7 9" id="KW-0067">ATP-binding</keyword>
<dbReference type="SMART" id="SM00382">
    <property type="entry name" value="AAA"/>
    <property type="match status" value="1"/>
</dbReference>
<dbReference type="PANTHER" id="PTHR32182">
    <property type="entry name" value="DNA REPLICATION AND REPAIR PROTEIN RECF"/>
    <property type="match status" value="1"/>
</dbReference>
<dbReference type="EMBL" id="FMAR01000013">
    <property type="protein sequence ID" value="SCC54069.1"/>
    <property type="molecule type" value="Genomic_DNA"/>
</dbReference>
<dbReference type="InterPro" id="IPR042174">
    <property type="entry name" value="RecF_2"/>
</dbReference>
<evidence type="ECO:0000259" key="11">
    <source>
        <dbReference type="SMART" id="SM00382"/>
    </source>
</evidence>
<dbReference type="GO" id="GO:0005737">
    <property type="term" value="C:cytoplasm"/>
    <property type="evidence" value="ECO:0007669"/>
    <property type="project" value="UniProtKB-SubCell"/>
</dbReference>
<protein>
    <recommendedName>
        <fullName evidence="3 9">DNA replication and repair protein RecF</fullName>
    </recommendedName>
</protein>
<comment type="similarity">
    <text evidence="2 9 10">Belongs to the RecF family.</text>
</comment>
<comment type="subcellular location">
    <subcellularLocation>
        <location evidence="1 9 10">Cytoplasm</location>
    </subcellularLocation>
</comment>
<dbReference type="HAMAP" id="MF_00365">
    <property type="entry name" value="RecF"/>
    <property type="match status" value="1"/>
</dbReference>
<dbReference type="PANTHER" id="PTHR32182:SF0">
    <property type="entry name" value="DNA REPLICATION AND REPAIR PROTEIN RECF"/>
    <property type="match status" value="1"/>
</dbReference>
<evidence type="ECO:0000256" key="3">
    <source>
        <dbReference type="ARBA" id="ARBA00020170"/>
    </source>
</evidence>
<dbReference type="GO" id="GO:0009432">
    <property type="term" value="P:SOS response"/>
    <property type="evidence" value="ECO:0007669"/>
    <property type="project" value="UniProtKB-UniRule"/>
</dbReference>
<gene>
    <name evidence="9" type="primary">recF</name>
    <name evidence="12" type="ORF">GA0116948_113103</name>
</gene>
<keyword evidence="9 10" id="KW-0234">DNA repair</keyword>
<dbReference type="InterPro" id="IPR018078">
    <property type="entry name" value="DNA-binding_RecF_CS"/>
</dbReference>
<evidence type="ECO:0000256" key="1">
    <source>
        <dbReference type="ARBA" id="ARBA00004496"/>
    </source>
</evidence>
<dbReference type="Gene3D" id="3.40.50.300">
    <property type="entry name" value="P-loop containing nucleotide triphosphate hydrolases"/>
    <property type="match status" value="1"/>
</dbReference>
<dbReference type="GO" id="GO:0005524">
    <property type="term" value="F:ATP binding"/>
    <property type="evidence" value="ECO:0007669"/>
    <property type="project" value="UniProtKB-UniRule"/>
</dbReference>
<dbReference type="PROSITE" id="PS00618">
    <property type="entry name" value="RECF_2"/>
    <property type="match status" value="1"/>
</dbReference>
<dbReference type="GO" id="GO:0000731">
    <property type="term" value="P:DNA synthesis involved in DNA repair"/>
    <property type="evidence" value="ECO:0007669"/>
    <property type="project" value="TreeGrafter"/>
</dbReference>
<evidence type="ECO:0000313" key="12">
    <source>
        <dbReference type="EMBL" id="SCC54069.1"/>
    </source>
</evidence>
<dbReference type="InterPro" id="IPR001238">
    <property type="entry name" value="DNA-binding_RecF"/>
</dbReference>
<dbReference type="SUPFAM" id="SSF52540">
    <property type="entry name" value="P-loop containing nucleoside triphosphate hydrolases"/>
    <property type="match status" value="1"/>
</dbReference>
<dbReference type="Proteomes" id="UP000242818">
    <property type="component" value="Unassembled WGS sequence"/>
</dbReference>
<dbReference type="GO" id="GO:0003697">
    <property type="term" value="F:single-stranded DNA binding"/>
    <property type="evidence" value="ECO:0007669"/>
    <property type="project" value="UniProtKB-UniRule"/>
</dbReference>
<proteinExistence type="inferred from homology"/>
<comment type="function">
    <text evidence="9 10">The RecF protein is involved in DNA metabolism; it is required for DNA replication and normal SOS inducibility. RecF binds preferentially to single-stranded, linear DNA. It also seems to bind ATP.</text>
</comment>
<dbReference type="InterPro" id="IPR027417">
    <property type="entry name" value="P-loop_NTPase"/>
</dbReference>
<dbReference type="GO" id="GO:0006260">
    <property type="term" value="P:DNA replication"/>
    <property type="evidence" value="ECO:0007669"/>
    <property type="project" value="UniProtKB-UniRule"/>
</dbReference>
<feature type="binding site" evidence="9">
    <location>
        <begin position="57"/>
        <end position="64"/>
    </location>
    <ligand>
        <name>ATP</name>
        <dbReference type="ChEBI" id="CHEBI:30616"/>
    </ligand>
</feature>
<keyword evidence="5 9" id="KW-0235">DNA replication</keyword>
<dbReference type="Gene3D" id="1.20.1050.90">
    <property type="entry name" value="RecF/RecN/SMC, N-terminal domain"/>
    <property type="match status" value="1"/>
</dbReference>
<evidence type="ECO:0000256" key="6">
    <source>
        <dbReference type="ARBA" id="ARBA00022741"/>
    </source>
</evidence>
<organism evidence="12 13">
    <name type="scientific">Chitinophaga costaii</name>
    <dbReference type="NCBI Taxonomy" id="1335309"/>
    <lineage>
        <taxon>Bacteria</taxon>
        <taxon>Pseudomonadati</taxon>
        <taxon>Bacteroidota</taxon>
        <taxon>Chitinophagia</taxon>
        <taxon>Chitinophagales</taxon>
        <taxon>Chitinophagaceae</taxon>
        <taxon>Chitinophaga</taxon>
    </lineage>
</organism>
<dbReference type="Pfam" id="PF02463">
    <property type="entry name" value="SMC_N"/>
    <property type="match status" value="1"/>
</dbReference>
<dbReference type="InterPro" id="IPR003395">
    <property type="entry name" value="RecF/RecN/SMC_N"/>
</dbReference>
<evidence type="ECO:0000256" key="9">
    <source>
        <dbReference type="HAMAP-Rule" id="MF_00365"/>
    </source>
</evidence>
<dbReference type="STRING" id="1335309.GA0116948_113103"/>
<reference evidence="12 13" key="1">
    <citation type="submission" date="2016-08" db="EMBL/GenBank/DDBJ databases">
        <authorList>
            <person name="Seilhamer J.J."/>
        </authorList>
    </citation>
    <scope>NUCLEOTIDE SEQUENCE [LARGE SCALE GENOMIC DNA]</scope>
    <source>
        <strain evidence="12 13">A37T2</strain>
    </source>
</reference>
<dbReference type="NCBIfam" id="TIGR00611">
    <property type="entry name" value="recf"/>
    <property type="match status" value="1"/>
</dbReference>
<dbReference type="InterPro" id="IPR003593">
    <property type="entry name" value="AAA+_ATPase"/>
</dbReference>
<evidence type="ECO:0000256" key="4">
    <source>
        <dbReference type="ARBA" id="ARBA00022490"/>
    </source>
</evidence>
<sequence length="386" mass="43719">MAAFGVYLPVPGRGWSGAKTFQGAQFMLSLQSITLVQFKNYVQQHFRFDRRVVGITGPNGSGKTNLLDAIYYVCFTKSYFTNSESQNTHYHTNGFRLEACFDKNQAAAKVICTFKDGRKEISLNDDTYDRFSRHIGQLPAVMIAPDDAEIILGGSEERRKWLDGLLSQLFPGYLDHLMAYQKVLQQRNSLLKSLPNQPQSQDALLDIFDAQLVQHGEPVFALRNAFLPDFIAQVQARYDYLAGRHEVVNIRYQCSLHDQSLGGILAANRNRDKLLQRTSEGIHRDDLLFLLDEHAMKSSASQGQRKSFLFALKLAQYEVMKQQKQYPPLLLLDDVFEKLDQERVMRLIALVSSPGYGQVFITDTHAARLQAAFAGNPELLQLIAMT</sequence>
<dbReference type="AlphaFoldDB" id="A0A1C4FDJ4"/>
<name>A0A1C4FDJ4_9BACT</name>
<keyword evidence="8 9" id="KW-0238">DNA-binding</keyword>
<feature type="domain" description="AAA+ ATPase" evidence="11">
    <location>
        <begin position="49"/>
        <end position="378"/>
    </location>
</feature>
<keyword evidence="6 9" id="KW-0547">Nucleotide-binding</keyword>
<evidence type="ECO:0000256" key="7">
    <source>
        <dbReference type="ARBA" id="ARBA00022840"/>
    </source>
</evidence>
<evidence type="ECO:0000256" key="5">
    <source>
        <dbReference type="ARBA" id="ARBA00022705"/>
    </source>
</evidence>
<keyword evidence="9 10" id="KW-0742">SOS response</keyword>
<dbReference type="GO" id="GO:0006302">
    <property type="term" value="P:double-strand break repair"/>
    <property type="evidence" value="ECO:0007669"/>
    <property type="project" value="TreeGrafter"/>
</dbReference>
<dbReference type="PROSITE" id="PS00617">
    <property type="entry name" value="RECF_1"/>
    <property type="match status" value="1"/>
</dbReference>
<keyword evidence="13" id="KW-1185">Reference proteome</keyword>